<comment type="caution">
    <text evidence="2">The sequence shown here is derived from an EMBL/GenBank/DDBJ whole genome shotgun (WGS) entry which is preliminary data.</text>
</comment>
<feature type="region of interest" description="Disordered" evidence="1">
    <location>
        <begin position="315"/>
        <end position="336"/>
    </location>
</feature>
<evidence type="ECO:0000313" key="3">
    <source>
        <dbReference type="Proteomes" id="UP001055712"/>
    </source>
</evidence>
<dbReference type="PANTHER" id="PTHR17985">
    <property type="entry name" value="SER/THR-RICH PROTEIN T10 IN DGCR REGION"/>
    <property type="match status" value="1"/>
</dbReference>
<evidence type="ECO:0000256" key="1">
    <source>
        <dbReference type="SAM" id="MobiDB-lite"/>
    </source>
</evidence>
<accession>A0A9D4TSS5</accession>
<dbReference type="Pfam" id="PF05742">
    <property type="entry name" value="TANGO2"/>
    <property type="match status" value="2"/>
</dbReference>
<organism evidence="2 3">
    <name type="scientific">Chlorella vulgaris</name>
    <name type="common">Green alga</name>
    <dbReference type="NCBI Taxonomy" id="3077"/>
    <lineage>
        <taxon>Eukaryota</taxon>
        <taxon>Viridiplantae</taxon>
        <taxon>Chlorophyta</taxon>
        <taxon>core chlorophytes</taxon>
        <taxon>Trebouxiophyceae</taxon>
        <taxon>Chlorellales</taxon>
        <taxon>Chlorellaceae</taxon>
        <taxon>Chlorella clade</taxon>
        <taxon>Chlorella</taxon>
    </lineage>
</organism>
<protein>
    <recommendedName>
        <fullName evidence="4">NRDE protein-domain-containing protein</fullName>
    </recommendedName>
</protein>
<sequence>MCIAYFLWRHSQAPELLLVALFNRDELFNRPTVPTHVWKDQDVVGGRDLVAGGTWMCVSHRGRAAFLTNFRQRRDESVQTPASTDPFLESLASHRQGVPSRGALPVDFVSGEASPKRYLNAVDTQAFEGFNLIVADLARQRMAYLGSRSSSPCEELPPGMHAITNGAIHANWPKVDEGRRQLQSLLDSGAFTPGCEADCDGGDPFDAGSGGSVEGQGKCGMGGSGTGSSLCVPWEELFAILADDRQLEQDPARLPQTGYGTQFEAAASGIYVQPIETPLGQFGTRSQVVLAVRRDGWAELRERYRDDTDGSWKAVQQSFQMDLSRDEGQQGGGQLA</sequence>
<gene>
    <name evidence="2" type="ORF">D9Q98_003546</name>
</gene>
<name>A0A9D4TSS5_CHLVU</name>
<evidence type="ECO:0000313" key="2">
    <source>
        <dbReference type="EMBL" id="KAI3433739.1"/>
    </source>
</evidence>
<dbReference type="AlphaFoldDB" id="A0A9D4TSS5"/>
<keyword evidence="3" id="KW-1185">Reference proteome</keyword>
<reference evidence="2" key="1">
    <citation type="journal article" date="2019" name="Plant J.">
        <title>Chlorella vulgaris genome assembly and annotation reveals the molecular basis for metabolic acclimation to high light conditions.</title>
        <authorList>
            <person name="Cecchin M."/>
            <person name="Marcolungo L."/>
            <person name="Rossato M."/>
            <person name="Girolomoni L."/>
            <person name="Cosentino E."/>
            <person name="Cuine S."/>
            <person name="Li-Beisson Y."/>
            <person name="Delledonne M."/>
            <person name="Ballottari M."/>
        </authorList>
    </citation>
    <scope>NUCLEOTIDE SEQUENCE</scope>
    <source>
        <strain evidence="2">211/11P</strain>
    </source>
</reference>
<dbReference type="OrthoDB" id="191601at2759"/>
<dbReference type="InterPro" id="IPR008551">
    <property type="entry name" value="TANGO2"/>
</dbReference>
<dbReference type="EMBL" id="SIDB01000004">
    <property type="protein sequence ID" value="KAI3433739.1"/>
    <property type="molecule type" value="Genomic_DNA"/>
</dbReference>
<evidence type="ECO:0008006" key="4">
    <source>
        <dbReference type="Google" id="ProtNLM"/>
    </source>
</evidence>
<reference evidence="2" key="2">
    <citation type="submission" date="2020-11" db="EMBL/GenBank/DDBJ databases">
        <authorList>
            <person name="Cecchin M."/>
            <person name="Marcolungo L."/>
            <person name="Rossato M."/>
            <person name="Girolomoni L."/>
            <person name="Cosentino E."/>
            <person name="Cuine S."/>
            <person name="Li-Beisson Y."/>
            <person name="Delledonne M."/>
            <person name="Ballottari M."/>
        </authorList>
    </citation>
    <scope>NUCLEOTIDE SEQUENCE</scope>
    <source>
        <strain evidence="2">211/11P</strain>
        <tissue evidence="2">Whole cell</tissue>
    </source>
</reference>
<proteinExistence type="predicted"/>
<dbReference type="PANTHER" id="PTHR17985:SF8">
    <property type="entry name" value="TRANSPORT AND GOLGI ORGANIZATION PROTEIN 2 HOMOLOG"/>
    <property type="match status" value="1"/>
</dbReference>
<dbReference type="Proteomes" id="UP001055712">
    <property type="component" value="Unassembled WGS sequence"/>
</dbReference>